<protein>
    <submittedName>
        <fullName evidence="2">Uncharacterized protein</fullName>
    </submittedName>
</protein>
<organism evidence="2 3">
    <name type="scientific">Nephila pilipes</name>
    <name type="common">Giant wood spider</name>
    <name type="synonym">Nephila maculata</name>
    <dbReference type="NCBI Taxonomy" id="299642"/>
    <lineage>
        <taxon>Eukaryota</taxon>
        <taxon>Metazoa</taxon>
        <taxon>Ecdysozoa</taxon>
        <taxon>Arthropoda</taxon>
        <taxon>Chelicerata</taxon>
        <taxon>Arachnida</taxon>
        <taxon>Araneae</taxon>
        <taxon>Araneomorphae</taxon>
        <taxon>Entelegynae</taxon>
        <taxon>Araneoidea</taxon>
        <taxon>Nephilidae</taxon>
        <taxon>Nephila</taxon>
    </lineage>
</organism>
<sequence length="112" mass="11556">MASLHISFMIATAFAVLLQFSVAKPQGVYLSSTQNNDDVGSQITNAGTEVGTDVSNAGYSVGNHVNVGADEIAAALGIGADDIISAIRNAADQSKTLLLIFVLAPKSKVTEF</sequence>
<proteinExistence type="predicted"/>
<dbReference type="AlphaFoldDB" id="A0A8X6PYD2"/>
<feature type="signal peptide" evidence="1">
    <location>
        <begin position="1"/>
        <end position="23"/>
    </location>
</feature>
<evidence type="ECO:0000313" key="2">
    <source>
        <dbReference type="EMBL" id="GFT87361.1"/>
    </source>
</evidence>
<comment type="caution">
    <text evidence="2">The sequence shown here is derived from an EMBL/GenBank/DDBJ whole genome shotgun (WGS) entry which is preliminary data.</text>
</comment>
<evidence type="ECO:0000256" key="1">
    <source>
        <dbReference type="SAM" id="SignalP"/>
    </source>
</evidence>
<gene>
    <name evidence="2" type="ORF">NPIL_300091</name>
</gene>
<keyword evidence="1" id="KW-0732">Signal</keyword>
<reference evidence="2" key="1">
    <citation type="submission" date="2020-08" db="EMBL/GenBank/DDBJ databases">
        <title>Multicomponent nature underlies the extraordinary mechanical properties of spider dragline silk.</title>
        <authorList>
            <person name="Kono N."/>
            <person name="Nakamura H."/>
            <person name="Mori M."/>
            <person name="Yoshida Y."/>
            <person name="Ohtoshi R."/>
            <person name="Malay A.D."/>
            <person name="Moran D.A.P."/>
            <person name="Tomita M."/>
            <person name="Numata K."/>
            <person name="Arakawa K."/>
        </authorList>
    </citation>
    <scope>NUCLEOTIDE SEQUENCE</scope>
</reference>
<evidence type="ECO:0000313" key="3">
    <source>
        <dbReference type="Proteomes" id="UP000887013"/>
    </source>
</evidence>
<dbReference type="EMBL" id="BMAW01024300">
    <property type="protein sequence ID" value="GFT87361.1"/>
    <property type="molecule type" value="Genomic_DNA"/>
</dbReference>
<keyword evidence="3" id="KW-1185">Reference proteome</keyword>
<accession>A0A8X6PYD2</accession>
<feature type="chain" id="PRO_5036469254" evidence="1">
    <location>
        <begin position="24"/>
        <end position="112"/>
    </location>
</feature>
<dbReference type="Proteomes" id="UP000887013">
    <property type="component" value="Unassembled WGS sequence"/>
</dbReference>
<name>A0A8X6PYD2_NEPPI</name>